<dbReference type="FunFam" id="3.40.50.300:FF:000216">
    <property type="entry name" value="Type VII secretion ATPase EccA"/>
    <property type="match status" value="1"/>
</dbReference>
<comment type="caution">
    <text evidence="5">The sequence shown here is derived from an EMBL/GenBank/DDBJ whole genome shotgun (WGS) entry which is preliminary data.</text>
</comment>
<gene>
    <name evidence="5" type="ORF">H5P30_16470</name>
</gene>
<dbReference type="SMART" id="SM00382">
    <property type="entry name" value="AAA"/>
    <property type="match status" value="1"/>
</dbReference>
<dbReference type="GO" id="GO:0005524">
    <property type="term" value="F:ATP binding"/>
    <property type="evidence" value="ECO:0007669"/>
    <property type="project" value="UniProtKB-KW"/>
</dbReference>
<dbReference type="InterPro" id="IPR003593">
    <property type="entry name" value="AAA+_ATPase"/>
</dbReference>
<comment type="similarity">
    <text evidence="1">Belongs to the CbxX/CfxQ family.</text>
</comment>
<dbReference type="InterPro" id="IPR050773">
    <property type="entry name" value="CbxX/CfxQ_RuBisCO_ESX"/>
</dbReference>
<protein>
    <submittedName>
        <fullName evidence="5">AAA family ATPase</fullName>
    </submittedName>
</protein>
<evidence type="ECO:0000313" key="6">
    <source>
        <dbReference type="Proteomes" id="UP000525652"/>
    </source>
</evidence>
<name>A0A7X1E5Q2_9BACT</name>
<dbReference type="SUPFAM" id="SSF52540">
    <property type="entry name" value="P-loop containing nucleoside triphosphate hydrolases"/>
    <property type="match status" value="1"/>
</dbReference>
<dbReference type="PANTHER" id="PTHR43392">
    <property type="entry name" value="AAA-TYPE ATPASE FAMILY PROTEIN / ANKYRIN REPEAT FAMILY PROTEIN"/>
    <property type="match status" value="1"/>
</dbReference>
<dbReference type="Proteomes" id="UP000525652">
    <property type="component" value="Unassembled WGS sequence"/>
</dbReference>
<dbReference type="GO" id="GO:0016887">
    <property type="term" value="F:ATP hydrolysis activity"/>
    <property type="evidence" value="ECO:0007669"/>
    <property type="project" value="InterPro"/>
</dbReference>
<accession>A0A7X1E5Q2</accession>
<dbReference type="InterPro" id="IPR041627">
    <property type="entry name" value="AAA_lid_6"/>
</dbReference>
<dbReference type="EMBL" id="JACHVA010000126">
    <property type="protein sequence ID" value="MBC2603379.1"/>
    <property type="molecule type" value="Genomic_DNA"/>
</dbReference>
<sequence>MPRAVVEYCLSPALRASPSERESVAIDTLETRFEIFFALFLGGRMDGRWGTKESELESEVARQLGWSKTDRKLLTSRLDHLVSYDLSLFKNAARCRPLGQTIYRLAFCAAAIDGVPNTDERRFLGNLVQRLLGASDSEAESQILSKLADASYFGSSGLELGQSSIEEDSRSSVFGGLGQGAPHPIRQPLNEVMSELDGLIGLEGVKTEIKRLASFLEIQKKRSAASLQVADISLHIVFSGAPGTGKTSVARIISKIYHSLEFLEKGHLVETDRSGLVGQYVGHTAQKTNEAVDRALGGVLFIDEAYGLSRSEGESDFGGEAVDTLVKRMEDERHRLVVIVAGYPEEMQGFLDSNPGLRSRFNTHLHFENYSAAELCKIFKIFCDNNDYRLSAKAETKLFEIFKKETERAGKGFGNGRFARNLFEQIIRNHAFRLSLREGPLDRETLETLALEDIAE</sequence>
<dbReference type="InterPro" id="IPR003959">
    <property type="entry name" value="ATPase_AAA_core"/>
</dbReference>
<dbReference type="InterPro" id="IPR000641">
    <property type="entry name" value="CbxX/CfxQ"/>
</dbReference>
<reference evidence="5 6" key="1">
    <citation type="submission" date="2020-07" db="EMBL/GenBank/DDBJ databases">
        <authorList>
            <person name="Feng X."/>
        </authorList>
    </citation>
    <scope>NUCLEOTIDE SEQUENCE [LARGE SCALE GENOMIC DNA]</scope>
    <source>
        <strain evidence="5 6">JCM14086</strain>
    </source>
</reference>
<dbReference type="Gene3D" id="1.10.8.60">
    <property type="match status" value="1"/>
</dbReference>
<feature type="domain" description="AAA+ ATPase" evidence="4">
    <location>
        <begin position="232"/>
        <end position="371"/>
    </location>
</feature>
<dbReference type="PRINTS" id="PR00819">
    <property type="entry name" value="CBXCFQXSUPER"/>
</dbReference>
<dbReference type="Pfam" id="PF17866">
    <property type="entry name" value="AAA_lid_6"/>
    <property type="match status" value="1"/>
</dbReference>
<organism evidence="5 6">
    <name type="scientific">Puniceicoccus vermicola</name>
    <dbReference type="NCBI Taxonomy" id="388746"/>
    <lineage>
        <taxon>Bacteria</taxon>
        <taxon>Pseudomonadati</taxon>
        <taxon>Verrucomicrobiota</taxon>
        <taxon>Opitutia</taxon>
        <taxon>Puniceicoccales</taxon>
        <taxon>Puniceicoccaceae</taxon>
        <taxon>Puniceicoccus</taxon>
    </lineage>
</organism>
<keyword evidence="6" id="KW-1185">Reference proteome</keyword>
<dbReference type="AlphaFoldDB" id="A0A7X1E5Q2"/>
<dbReference type="PANTHER" id="PTHR43392:SF2">
    <property type="entry name" value="AAA-TYPE ATPASE FAMILY PROTEIN _ ANKYRIN REPEAT FAMILY PROTEIN"/>
    <property type="match status" value="1"/>
</dbReference>
<evidence type="ECO:0000256" key="3">
    <source>
        <dbReference type="ARBA" id="ARBA00022840"/>
    </source>
</evidence>
<evidence type="ECO:0000259" key="4">
    <source>
        <dbReference type="SMART" id="SM00382"/>
    </source>
</evidence>
<dbReference type="Pfam" id="PF00004">
    <property type="entry name" value="AAA"/>
    <property type="match status" value="1"/>
</dbReference>
<keyword evidence="3" id="KW-0067">ATP-binding</keyword>
<dbReference type="CDD" id="cd00009">
    <property type="entry name" value="AAA"/>
    <property type="match status" value="1"/>
</dbReference>
<proteinExistence type="inferred from homology"/>
<dbReference type="InterPro" id="IPR027417">
    <property type="entry name" value="P-loop_NTPase"/>
</dbReference>
<dbReference type="RefSeq" id="WP_354587745.1">
    <property type="nucleotide sequence ID" value="NZ_JBEPNX010000001.1"/>
</dbReference>
<evidence type="ECO:0000313" key="5">
    <source>
        <dbReference type="EMBL" id="MBC2603379.1"/>
    </source>
</evidence>
<evidence type="ECO:0000256" key="1">
    <source>
        <dbReference type="ARBA" id="ARBA00010378"/>
    </source>
</evidence>
<evidence type="ECO:0000256" key="2">
    <source>
        <dbReference type="ARBA" id="ARBA00022741"/>
    </source>
</evidence>
<dbReference type="Gene3D" id="3.40.50.300">
    <property type="entry name" value="P-loop containing nucleotide triphosphate hydrolases"/>
    <property type="match status" value="1"/>
</dbReference>
<keyword evidence="2" id="KW-0547">Nucleotide-binding</keyword>